<reference evidence="1" key="1">
    <citation type="journal article" date="2011" name="Plant Physiol.">
        <title>Comprehensive sequence analysis of 24,783 barley full-length cDNAs derived from 12 clone libraries.</title>
        <authorList>
            <person name="Matsumoto T."/>
            <person name="Tanaka T."/>
            <person name="Sakai H."/>
            <person name="Amano N."/>
            <person name="Kanamori H."/>
            <person name="Kurita K."/>
            <person name="Kikuta A."/>
            <person name="Kamiya K."/>
            <person name="Yamamoto M."/>
            <person name="Ikawa H."/>
            <person name="Fujii N."/>
            <person name="Hori K."/>
            <person name="Itoh T."/>
            <person name="Sato K."/>
        </authorList>
    </citation>
    <scope>NUCLEOTIDE SEQUENCE</scope>
</reference>
<proteinExistence type="evidence at transcript level"/>
<accession>F2CUC1</accession>
<evidence type="ECO:0000313" key="1">
    <source>
        <dbReference type="EMBL" id="BAJ86442.1"/>
    </source>
</evidence>
<organism evidence="1">
    <name type="scientific">Hordeum vulgare subsp. vulgare</name>
    <name type="common">Domesticated barley</name>
    <dbReference type="NCBI Taxonomy" id="112509"/>
    <lineage>
        <taxon>Eukaryota</taxon>
        <taxon>Viridiplantae</taxon>
        <taxon>Streptophyta</taxon>
        <taxon>Embryophyta</taxon>
        <taxon>Tracheophyta</taxon>
        <taxon>Spermatophyta</taxon>
        <taxon>Magnoliopsida</taxon>
        <taxon>Liliopsida</taxon>
        <taxon>Poales</taxon>
        <taxon>Poaceae</taxon>
        <taxon>BOP clade</taxon>
        <taxon>Pooideae</taxon>
        <taxon>Triticodae</taxon>
        <taxon>Triticeae</taxon>
        <taxon>Hordeinae</taxon>
        <taxon>Hordeum</taxon>
    </lineage>
</organism>
<dbReference type="EMBL" id="AK355223">
    <property type="protein sequence ID" value="BAJ86442.1"/>
    <property type="molecule type" value="mRNA"/>
</dbReference>
<sequence length="27" mass="3299">MQCMFFPISFRMLFFQIHGYKPLVGIF</sequence>
<protein>
    <submittedName>
        <fullName evidence="1">Predicted protein</fullName>
    </submittedName>
</protein>
<name>F2CUC1_HORVV</name>
<dbReference type="AlphaFoldDB" id="F2CUC1"/>